<dbReference type="InterPro" id="IPR001584">
    <property type="entry name" value="Integrase_cat-core"/>
</dbReference>
<proteinExistence type="predicted"/>
<keyword evidence="1" id="KW-0694">RNA-binding</keyword>
<dbReference type="Proteomes" id="UP000027195">
    <property type="component" value="Unassembled WGS sequence"/>
</dbReference>
<evidence type="ECO:0000256" key="1">
    <source>
        <dbReference type="ARBA" id="ARBA00022884"/>
    </source>
</evidence>
<gene>
    <name evidence="3" type="ORF">BOTBODRAFT_91047</name>
</gene>
<feature type="non-terminal residue" evidence="3">
    <location>
        <position position="104"/>
    </location>
</feature>
<dbReference type="PROSITE" id="PS50994">
    <property type="entry name" value="INTEGRASE"/>
    <property type="match status" value="1"/>
</dbReference>
<dbReference type="InterPro" id="IPR012337">
    <property type="entry name" value="RNaseH-like_sf"/>
</dbReference>
<organism evidence="3 4">
    <name type="scientific">Botryobasidium botryosum (strain FD-172 SS1)</name>
    <dbReference type="NCBI Taxonomy" id="930990"/>
    <lineage>
        <taxon>Eukaryota</taxon>
        <taxon>Fungi</taxon>
        <taxon>Dikarya</taxon>
        <taxon>Basidiomycota</taxon>
        <taxon>Agaricomycotina</taxon>
        <taxon>Agaricomycetes</taxon>
        <taxon>Cantharellales</taxon>
        <taxon>Botryobasidiaceae</taxon>
        <taxon>Botryobasidium</taxon>
    </lineage>
</organism>
<name>A0A067MUB0_BOTB1</name>
<dbReference type="OrthoDB" id="3237746at2759"/>
<dbReference type="EMBL" id="KL198020">
    <property type="protein sequence ID" value="KDQ19204.1"/>
    <property type="molecule type" value="Genomic_DNA"/>
</dbReference>
<reference evidence="4" key="1">
    <citation type="journal article" date="2014" name="Proc. Natl. Acad. Sci. U.S.A.">
        <title>Extensive sampling of basidiomycete genomes demonstrates inadequacy of the white-rot/brown-rot paradigm for wood decay fungi.</title>
        <authorList>
            <person name="Riley R."/>
            <person name="Salamov A.A."/>
            <person name="Brown D.W."/>
            <person name="Nagy L.G."/>
            <person name="Floudas D."/>
            <person name="Held B.W."/>
            <person name="Levasseur A."/>
            <person name="Lombard V."/>
            <person name="Morin E."/>
            <person name="Otillar R."/>
            <person name="Lindquist E.A."/>
            <person name="Sun H."/>
            <person name="LaButti K.M."/>
            <person name="Schmutz J."/>
            <person name="Jabbour D."/>
            <person name="Luo H."/>
            <person name="Baker S.E."/>
            <person name="Pisabarro A.G."/>
            <person name="Walton J.D."/>
            <person name="Blanchette R.A."/>
            <person name="Henrissat B."/>
            <person name="Martin F."/>
            <person name="Cullen D."/>
            <person name="Hibbett D.S."/>
            <person name="Grigoriev I.V."/>
        </authorList>
    </citation>
    <scope>NUCLEOTIDE SEQUENCE [LARGE SCALE GENOMIC DNA]</scope>
    <source>
        <strain evidence="4">FD-172 SS1</strain>
    </source>
</reference>
<dbReference type="GO" id="GO:0015074">
    <property type="term" value="P:DNA integration"/>
    <property type="evidence" value="ECO:0007669"/>
    <property type="project" value="InterPro"/>
</dbReference>
<dbReference type="InParanoid" id="A0A067MUB0"/>
<evidence type="ECO:0000313" key="4">
    <source>
        <dbReference type="Proteomes" id="UP000027195"/>
    </source>
</evidence>
<dbReference type="GO" id="GO:0003723">
    <property type="term" value="F:RNA binding"/>
    <property type="evidence" value="ECO:0007669"/>
    <property type="project" value="UniProtKB-KW"/>
</dbReference>
<protein>
    <recommendedName>
        <fullName evidence="2">Integrase catalytic domain-containing protein</fullName>
    </recommendedName>
</protein>
<feature type="domain" description="Integrase catalytic" evidence="2">
    <location>
        <begin position="1"/>
        <end position="104"/>
    </location>
</feature>
<dbReference type="InterPro" id="IPR036397">
    <property type="entry name" value="RNaseH_sf"/>
</dbReference>
<dbReference type="AlphaFoldDB" id="A0A067MUB0"/>
<dbReference type="GO" id="GO:0005634">
    <property type="term" value="C:nucleus"/>
    <property type="evidence" value="ECO:0007669"/>
    <property type="project" value="UniProtKB-ARBA"/>
</dbReference>
<dbReference type="HOGENOM" id="CLU_156965_0_0_1"/>
<evidence type="ECO:0000313" key="3">
    <source>
        <dbReference type="EMBL" id="KDQ19204.1"/>
    </source>
</evidence>
<accession>A0A067MUB0</accession>
<sequence length="104" mass="11744">MADGGSHFDNHAVSEFCKERNIKCVTTPPFVLWVNGLSEGSNKIMLGRLCRLTAPNLEESAYVDVDLESLPDKWPDYLDEAIWQMNDRILPATGYTPREILFGI</sequence>
<dbReference type="Gene3D" id="3.30.420.10">
    <property type="entry name" value="Ribonuclease H-like superfamily/Ribonuclease H"/>
    <property type="match status" value="1"/>
</dbReference>
<keyword evidence="4" id="KW-1185">Reference proteome</keyword>
<dbReference type="SUPFAM" id="SSF53098">
    <property type="entry name" value="Ribonuclease H-like"/>
    <property type="match status" value="1"/>
</dbReference>
<evidence type="ECO:0000259" key="2">
    <source>
        <dbReference type="PROSITE" id="PS50994"/>
    </source>
</evidence>